<feature type="transmembrane region" description="Helical" evidence="13">
    <location>
        <begin position="538"/>
        <end position="557"/>
    </location>
</feature>
<dbReference type="InterPro" id="IPR011598">
    <property type="entry name" value="bHLH_dom"/>
</dbReference>
<comment type="caution">
    <text evidence="15">The sequence shown here is derived from an EMBL/GenBank/DDBJ whole genome shotgun (WGS) entry which is preliminary data.</text>
</comment>
<evidence type="ECO:0000256" key="13">
    <source>
        <dbReference type="SAM" id="Phobius"/>
    </source>
</evidence>
<keyword evidence="16" id="KW-1185">Reference proteome</keyword>
<dbReference type="AlphaFoldDB" id="A0A8K0K1Q2"/>
<evidence type="ECO:0000256" key="3">
    <source>
        <dbReference type="ARBA" id="ARBA00022692"/>
    </source>
</evidence>
<keyword evidence="4" id="KW-0256">Endoplasmic reticulum</keyword>
<dbReference type="SUPFAM" id="SSF47459">
    <property type="entry name" value="HLH, helix-loop-helix DNA-binding domain"/>
    <property type="match status" value="1"/>
</dbReference>
<reference evidence="15" key="1">
    <citation type="submission" date="2013-04" db="EMBL/GenBank/DDBJ databases">
        <authorList>
            <person name="Qu J."/>
            <person name="Murali S.C."/>
            <person name="Bandaranaike D."/>
            <person name="Bellair M."/>
            <person name="Blankenburg K."/>
            <person name="Chao H."/>
            <person name="Dinh H."/>
            <person name="Doddapaneni H."/>
            <person name="Downs B."/>
            <person name="Dugan-Rocha S."/>
            <person name="Elkadiri S."/>
            <person name="Gnanaolivu R.D."/>
            <person name="Hernandez B."/>
            <person name="Javaid M."/>
            <person name="Jayaseelan J.C."/>
            <person name="Lee S."/>
            <person name="Li M."/>
            <person name="Ming W."/>
            <person name="Munidasa M."/>
            <person name="Muniz J."/>
            <person name="Nguyen L."/>
            <person name="Ongeri F."/>
            <person name="Osuji N."/>
            <person name="Pu L.-L."/>
            <person name="Puazo M."/>
            <person name="Qu C."/>
            <person name="Quiroz J."/>
            <person name="Raj R."/>
            <person name="Weissenberger G."/>
            <person name="Xin Y."/>
            <person name="Zou X."/>
            <person name="Han Y."/>
            <person name="Richards S."/>
            <person name="Worley K."/>
            <person name="Muzny D."/>
            <person name="Gibbs R."/>
        </authorList>
    </citation>
    <scope>NUCLEOTIDE SEQUENCE</scope>
    <source>
        <strain evidence="15">Sampled in the wild</strain>
    </source>
</reference>
<dbReference type="EMBL" id="KZ308264">
    <property type="protein sequence ID" value="KAG8226034.1"/>
    <property type="molecule type" value="Genomic_DNA"/>
</dbReference>
<evidence type="ECO:0000313" key="16">
    <source>
        <dbReference type="Proteomes" id="UP000792457"/>
    </source>
</evidence>
<keyword evidence="9" id="KW-0804">Transcription</keyword>
<organism evidence="15 16">
    <name type="scientific">Ladona fulva</name>
    <name type="common">Scarce chaser dragonfly</name>
    <name type="synonym">Libellula fulva</name>
    <dbReference type="NCBI Taxonomy" id="123851"/>
    <lineage>
        <taxon>Eukaryota</taxon>
        <taxon>Metazoa</taxon>
        <taxon>Ecdysozoa</taxon>
        <taxon>Arthropoda</taxon>
        <taxon>Hexapoda</taxon>
        <taxon>Insecta</taxon>
        <taxon>Pterygota</taxon>
        <taxon>Palaeoptera</taxon>
        <taxon>Odonata</taxon>
        <taxon>Epiprocta</taxon>
        <taxon>Anisoptera</taxon>
        <taxon>Libelluloidea</taxon>
        <taxon>Libellulidae</taxon>
        <taxon>Ladona</taxon>
    </lineage>
</organism>
<dbReference type="GO" id="GO:0046983">
    <property type="term" value="F:protein dimerization activity"/>
    <property type="evidence" value="ECO:0007669"/>
    <property type="project" value="InterPro"/>
</dbReference>
<evidence type="ECO:0000259" key="14">
    <source>
        <dbReference type="PROSITE" id="PS50888"/>
    </source>
</evidence>
<evidence type="ECO:0000256" key="11">
    <source>
        <dbReference type="SAM" id="Coils"/>
    </source>
</evidence>
<dbReference type="GO" id="GO:0005789">
    <property type="term" value="C:endoplasmic reticulum membrane"/>
    <property type="evidence" value="ECO:0007669"/>
    <property type="project" value="UniProtKB-SubCell"/>
</dbReference>
<keyword evidence="10" id="KW-0539">Nucleus</keyword>
<feature type="domain" description="BHLH" evidence="14">
    <location>
        <begin position="383"/>
        <end position="433"/>
    </location>
</feature>
<evidence type="ECO:0000256" key="4">
    <source>
        <dbReference type="ARBA" id="ARBA00022824"/>
    </source>
</evidence>
<dbReference type="PROSITE" id="PS50888">
    <property type="entry name" value="BHLH"/>
    <property type="match status" value="1"/>
</dbReference>
<dbReference type="FunFam" id="4.10.280.10:FF:000098">
    <property type="entry name" value="Sterol regulatory element-binding protein"/>
    <property type="match status" value="1"/>
</dbReference>
<evidence type="ECO:0000256" key="10">
    <source>
        <dbReference type="ARBA" id="ARBA00023242"/>
    </source>
</evidence>
<evidence type="ECO:0000256" key="8">
    <source>
        <dbReference type="ARBA" id="ARBA00023136"/>
    </source>
</evidence>
<evidence type="ECO:0000256" key="12">
    <source>
        <dbReference type="SAM" id="MobiDB-lite"/>
    </source>
</evidence>
<keyword evidence="11" id="KW-0175">Coiled coil</keyword>
<feature type="region of interest" description="Disordered" evidence="12">
    <location>
        <begin position="461"/>
        <end position="523"/>
    </location>
</feature>
<dbReference type="Gene3D" id="4.10.280.10">
    <property type="entry name" value="Helix-loop-helix DNA-binding domain"/>
    <property type="match status" value="1"/>
</dbReference>
<dbReference type="GO" id="GO:0000978">
    <property type="term" value="F:RNA polymerase II cis-regulatory region sequence-specific DNA binding"/>
    <property type="evidence" value="ECO:0007669"/>
    <property type="project" value="TreeGrafter"/>
</dbReference>
<evidence type="ECO:0000256" key="7">
    <source>
        <dbReference type="ARBA" id="ARBA00023125"/>
    </source>
</evidence>
<reference evidence="15" key="2">
    <citation type="submission" date="2017-10" db="EMBL/GenBank/DDBJ databases">
        <title>Ladona fulva Genome sequencing and assembly.</title>
        <authorList>
            <person name="Murali S."/>
            <person name="Richards S."/>
            <person name="Bandaranaike D."/>
            <person name="Bellair M."/>
            <person name="Blankenburg K."/>
            <person name="Chao H."/>
            <person name="Dinh H."/>
            <person name="Doddapaneni H."/>
            <person name="Dugan-Rocha S."/>
            <person name="Elkadiri S."/>
            <person name="Gnanaolivu R."/>
            <person name="Hernandez B."/>
            <person name="Skinner E."/>
            <person name="Javaid M."/>
            <person name="Lee S."/>
            <person name="Li M."/>
            <person name="Ming W."/>
            <person name="Munidasa M."/>
            <person name="Muniz J."/>
            <person name="Nguyen L."/>
            <person name="Hughes D."/>
            <person name="Osuji N."/>
            <person name="Pu L.-L."/>
            <person name="Puazo M."/>
            <person name="Qu C."/>
            <person name="Quiroz J."/>
            <person name="Raj R."/>
            <person name="Weissenberger G."/>
            <person name="Xin Y."/>
            <person name="Zou X."/>
            <person name="Han Y."/>
            <person name="Worley K."/>
            <person name="Muzny D."/>
            <person name="Gibbs R."/>
        </authorList>
    </citation>
    <scope>NUCLEOTIDE SEQUENCE</scope>
    <source>
        <strain evidence="15">Sampled in the wild</strain>
    </source>
</reference>
<feature type="coiled-coil region" evidence="11">
    <location>
        <begin position="423"/>
        <end position="453"/>
    </location>
</feature>
<keyword evidence="5 13" id="KW-1133">Transmembrane helix</keyword>
<gene>
    <name evidence="15" type="ORF">J437_LFUL004155</name>
</gene>
<accession>A0A8K0K1Q2</accession>
<keyword evidence="7" id="KW-0238">DNA-binding</keyword>
<keyword evidence="6" id="KW-0805">Transcription regulation</keyword>
<dbReference type="InterPro" id="IPR036638">
    <property type="entry name" value="HLH_DNA-bd_sf"/>
</dbReference>
<dbReference type="GO" id="GO:0000981">
    <property type="term" value="F:DNA-binding transcription factor activity, RNA polymerase II-specific"/>
    <property type="evidence" value="ECO:0007669"/>
    <property type="project" value="TreeGrafter"/>
</dbReference>
<feature type="region of interest" description="Disordered" evidence="12">
    <location>
        <begin position="251"/>
        <end position="272"/>
    </location>
</feature>
<dbReference type="OrthoDB" id="2133190at2759"/>
<dbReference type="GO" id="GO:0005634">
    <property type="term" value="C:nucleus"/>
    <property type="evidence" value="ECO:0007669"/>
    <property type="project" value="UniProtKB-SubCell"/>
</dbReference>
<keyword evidence="3 13" id="KW-0812">Transmembrane</keyword>
<dbReference type="SMART" id="SM00353">
    <property type="entry name" value="HLH"/>
    <property type="match status" value="1"/>
</dbReference>
<proteinExistence type="predicted"/>
<sequence>MTMAESGGSSTIPDEMDYLSNHDGVTAVGGIGATDMSGLEDIMNWDNELFSKLMVDESILEQLTDSQLDIEEDVKFDFFNSSAAVDVPIQKQNQQQNAYFENSPNVMSIQGNQTTNPPGSSLSSMPVNPQINSLSHNINSNNLNKPIALDAKIVQPQLLTPIQTQKTMVSDSIVHPTTVVLQPTAITLTSTNAQSIVTPSFQQVVQQQTIQPAPQVLQKVQVTTSGLTQPQILHQLTPTLQLQMHALKQQQQLQQKRSIKMPQQSQQMKHSPLTQQQLLQKQQNQVLLQKMSQIQPDKVPQTQLVKSEQHITPTVMYTTAPLTAVTPTASGNPTPAQSIHTLVNTANGTILATGFPLVLDGEKLPINRITTLSSPPEPKEKEVKRSAHNAIERRYRTSINDKIIELKNIVVGEEAKLNKSAILRKAIDYIRFLQNSNNKLKQENMALKMASQKHTLKDLLVPDSTGQNHNERMLTDSIGGITPPRSDVSTPELSPHSDDNGSLPPSPDTSFSSKLVKEEQDESSMMNITRGMLDHSRIALCMFMFSILAFNPFGMLLNTVSDVSKDYSTKSDGRSILSDTDGDDDWQWYNSSLFIFLFNCVIFIGCLIKIFMYGDPILPFKSKASGDLPGANQELKRCLQAFGRPLPTSKLEFFTSTTWQIVRQMLHRLWIGRWLARHSGGFFLDIATRKEAVNSAKELSLVYHRLHQLHLVCGSHEYGGLMLAFNAVNMAEASSDSLLPEQLADIYVAAALRIKESCPSFFQWISRYYLGLARHVCLKGCSQVPMRLQWLFSAYGHRFFVSQKWSYTSMQPSLFSSLGCRSDPLAYVTRMYREHLLGKALQTLVAPGGRITDACDDEPVRRTQTADVLTYTRLLMENALASESSTDMALSFGADEIAHWWASVVSVAAYWLLGEEGELAERLYARIELLPEALEKLNDPLPRALLLAFRAHRALLSRPSRGTSSRAVLRLCNSAGQLLDDAVTYASCKQANSGMALLAQLLVCDWLLETRTTLWEEEGVESESGSVLSLTPVPASVLTGFQQDLSSLRRITQFIPSALPRVFLFEATARLMAGASPARTQHLLDRSLRHRHNRSSVICGKDKSHQLGGGEREHATALYIACRHLPTPLLSSPGERIGMLAEAAKTLERIGDRKRLDDCYRLMKSIGSSVTN</sequence>
<dbReference type="Pfam" id="PF00010">
    <property type="entry name" value="HLH"/>
    <property type="match status" value="1"/>
</dbReference>
<evidence type="ECO:0000256" key="1">
    <source>
        <dbReference type="ARBA" id="ARBA00004123"/>
    </source>
</evidence>
<evidence type="ECO:0000256" key="9">
    <source>
        <dbReference type="ARBA" id="ARBA00023163"/>
    </source>
</evidence>
<evidence type="ECO:0000256" key="5">
    <source>
        <dbReference type="ARBA" id="ARBA00022989"/>
    </source>
</evidence>
<comment type="subcellular location">
    <subcellularLocation>
        <location evidence="2">Endoplasmic reticulum membrane</location>
        <topology evidence="2">Multi-pass membrane protein</topology>
    </subcellularLocation>
    <subcellularLocation>
        <location evidence="1">Nucleus</location>
    </subcellularLocation>
</comment>
<protein>
    <recommendedName>
        <fullName evidence="14">BHLH domain-containing protein</fullName>
    </recommendedName>
</protein>
<feature type="transmembrane region" description="Helical" evidence="13">
    <location>
        <begin position="593"/>
        <end position="613"/>
    </location>
</feature>
<dbReference type="CDD" id="cd11394">
    <property type="entry name" value="bHLHzip_SREBP"/>
    <property type="match status" value="1"/>
</dbReference>
<evidence type="ECO:0000313" key="15">
    <source>
        <dbReference type="EMBL" id="KAG8226034.1"/>
    </source>
</evidence>
<keyword evidence="8 13" id="KW-0472">Membrane</keyword>
<dbReference type="PANTHER" id="PTHR46062:SF1">
    <property type="entry name" value="LP12374P"/>
    <property type="match status" value="1"/>
</dbReference>
<evidence type="ECO:0000256" key="6">
    <source>
        <dbReference type="ARBA" id="ARBA00023015"/>
    </source>
</evidence>
<dbReference type="Proteomes" id="UP000792457">
    <property type="component" value="Unassembled WGS sequence"/>
</dbReference>
<evidence type="ECO:0000256" key="2">
    <source>
        <dbReference type="ARBA" id="ARBA00004477"/>
    </source>
</evidence>
<dbReference type="PANTHER" id="PTHR46062">
    <property type="entry name" value="STEROL REGULATORY ELEMENT-BINDING PROTEIN"/>
    <property type="match status" value="1"/>
</dbReference>
<name>A0A8K0K1Q2_LADFU</name>